<dbReference type="EMBL" id="BAAAQT010000005">
    <property type="protein sequence ID" value="GAA2172436.1"/>
    <property type="molecule type" value="Genomic_DNA"/>
</dbReference>
<evidence type="ECO:0008006" key="3">
    <source>
        <dbReference type="Google" id="ProtNLM"/>
    </source>
</evidence>
<accession>A0ABP5MI47</accession>
<protein>
    <recommendedName>
        <fullName evidence="3">DUF1330 domain-containing protein</fullName>
    </recommendedName>
</protein>
<reference evidence="2" key="1">
    <citation type="journal article" date="2019" name="Int. J. Syst. Evol. Microbiol.">
        <title>The Global Catalogue of Microorganisms (GCM) 10K type strain sequencing project: providing services to taxonomists for standard genome sequencing and annotation.</title>
        <authorList>
            <consortium name="The Broad Institute Genomics Platform"/>
            <consortium name="The Broad Institute Genome Sequencing Center for Infectious Disease"/>
            <person name="Wu L."/>
            <person name="Ma J."/>
        </authorList>
    </citation>
    <scope>NUCLEOTIDE SEQUENCE [LARGE SCALE GENOMIC DNA]</scope>
    <source>
        <strain evidence="2">JCM 16026</strain>
    </source>
</reference>
<organism evidence="1 2">
    <name type="scientific">Agrococcus versicolor</name>
    <dbReference type="NCBI Taxonomy" id="501482"/>
    <lineage>
        <taxon>Bacteria</taxon>
        <taxon>Bacillati</taxon>
        <taxon>Actinomycetota</taxon>
        <taxon>Actinomycetes</taxon>
        <taxon>Micrococcales</taxon>
        <taxon>Microbacteriaceae</taxon>
        <taxon>Agrococcus</taxon>
    </lineage>
</organism>
<keyword evidence="2" id="KW-1185">Reference proteome</keyword>
<gene>
    <name evidence="1" type="ORF">GCM10009846_10370</name>
</gene>
<comment type="caution">
    <text evidence="1">The sequence shown here is derived from an EMBL/GenBank/DDBJ whole genome shotgun (WGS) entry which is preliminary data.</text>
</comment>
<dbReference type="Proteomes" id="UP001501599">
    <property type="component" value="Unassembled WGS sequence"/>
</dbReference>
<dbReference type="RefSeq" id="WP_344341174.1">
    <property type="nucleotide sequence ID" value="NZ_BAAAQT010000005.1"/>
</dbReference>
<evidence type="ECO:0000313" key="2">
    <source>
        <dbReference type="Proteomes" id="UP001501599"/>
    </source>
</evidence>
<proteinExistence type="predicted"/>
<name>A0ABP5MI47_9MICO</name>
<sequence>MIALQRPTRCACNANHRTVKAFLQCVLHDRYTRVSGTGHYAAVCIHDVGDGRRATTWPIVNLFETPEDARARFDSATKCSGTCVRRHLLIAVPSTLR</sequence>
<evidence type="ECO:0000313" key="1">
    <source>
        <dbReference type="EMBL" id="GAA2172436.1"/>
    </source>
</evidence>